<evidence type="ECO:0000256" key="2">
    <source>
        <dbReference type="ARBA" id="ARBA00022857"/>
    </source>
</evidence>
<evidence type="ECO:0000313" key="7">
    <source>
        <dbReference type="Proteomes" id="UP000436181"/>
    </source>
</evidence>
<comment type="similarity">
    <text evidence="1">Belongs to the aldo/keto reductase family.</text>
</comment>
<evidence type="ECO:0000259" key="5">
    <source>
        <dbReference type="Pfam" id="PF00248"/>
    </source>
</evidence>
<dbReference type="PROSITE" id="PS00062">
    <property type="entry name" value="ALDOKETO_REDUCTASE_2"/>
    <property type="match status" value="1"/>
</dbReference>
<name>A0ABQ6VHE0_9CORY</name>
<dbReference type="PROSITE" id="PS00798">
    <property type="entry name" value="ALDOKETO_REDUCTASE_1"/>
    <property type="match status" value="1"/>
</dbReference>
<dbReference type="Proteomes" id="UP000436181">
    <property type="component" value="Unassembled WGS sequence"/>
</dbReference>
<evidence type="ECO:0000256" key="3">
    <source>
        <dbReference type="ARBA" id="ARBA00023002"/>
    </source>
</evidence>
<dbReference type="PROSITE" id="PS00063">
    <property type="entry name" value="ALDOKETO_REDUCTASE_3"/>
    <property type="match status" value="1"/>
</dbReference>
<dbReference type="InterPro" id="IPR036812">
    <property type="entry name" value="NAD(P)_OxRdtase_dom_sf"/>
</dbReference>
<reference evidence="6 7" key="1">
    <citation type="submission" date="2019-10" db="EMBL/GenBank/DDBJ databases">
        <title>Corynebacterium sp novel species isolated from the respiratory tract of Marmot.</title>
        <authorList>
            <person name="Zhang G."/>
        </authorList>
    </citation>
    <scope>NUCLEOTIDE SEQUENCE [LARGE SCALE GENOMIC DNA]</scope>
    <source>
        <strain evidence="6 7">336</strain>
    </source>
</reference>
<dbReference type="Gene3D" id="3.20.20.100">
    <property type="entry name" value="NADP-dependent oxidoreductase domain"/>
    <property type="match status" value="1"/>
</dbReference>
<dbReference type="Pfam" id="PF00248">
    <property type="entry name" value="Aldo_ket_red"/>
    <property type="match status" value="1"/>
</dbReference>
<dbReference type="PIRSF" id="PIRSF000097">
    <property type="entry name" value="AKR"/>
    <property type="match status" value="1"/>
</dbReference>
<dbReference type="InterPro" id="IPR023210">
    <property type="entry name" value="NADP_OxRdtase_dom"/>
</dbReference>
<organism evidence="6 7">
    <name type="scientific">Corynebacterium zhongnanshanii</name>
    <dbReference type="NCBI Taxonomy" id="2768834"/>
    <lineage>
        <taxon>Bacteria</taxon>
        <taxon>Bacillati</taxon>
        <taxon>Actinomycetota</taxon>
        <taxon>Actinomycetes</taxon>
        <taxon>Mycobacteriales</taxon>
        <taxon>Corynebacteriaceae</taxon>
        <taxon>Corynebacterium</taxon>
    </lineage>
</organism>
<keyword evidence="2" id="KW-0521">NADP</keyword>
<dbReference type="InterPro" id="IPR020471">
    <property type="entry name" value="AKR"/>
</dbReference>
<dbReference type="CDD" id="cd19071">
    <property type="entry name" value="AKR_AKR1-5-like"/>
    <property type="match status" value="1"/>
</dbReference>
<keyword evidence="7" id="KW-1185">Reference proteome</keyword>
<dbReference type="InterPro" id="IPR018170">
    <property type="entry name" value="Aldo/ket_reductase_CS"/>
</dbReference>
<dbReference type="PANTHER" id="PTHR43827:SF3">
    <property type="entry name" value="NADP-DEPENDENT OXIDOREDUCTASE DOMAIN-CONTAINING PROTEIN"/>
    <property type="match status" value="1"/>
</dbReference>
<dbReference type="EMBL" id="WBZJ01000002">
    <property type="protein sequence ID" value="KAB3521039.1"/>
    <property type="molecule type" value="Genomic_DNA"/>
</dbReference>
<sequence length="287" mass="31535">MSDISLNDGTTIPQVGFGTWQLKGDVAYESTLAAITAGYRHIDTAAIYANEEEVGRAIAEAISQGIVTREDLFITTKLWNADQTRAAEALDLSLSKLGLDYVDLYLIHWPCPGYGQYVPAWKAMMELKDAGKTRSIGVCNFYPEALDELIAAGATPAVNQIEIHPGFSQDEMREENSARTITTQAWSPLGQGTVLENKEILRIADEVGKTAAQVIIRWHIQRDDVVLPRSSNAERIAQNLDVADFKLSNDHMAIITALDDLADQEESGVTGRVGPHPHEFNRDTPAE</sequence>
<feature type="compositionally biased region" description="Basic and acidic residues" evidence="4">
    <location>
        <begin position="276"/>
        <end position="287"/>
    </location>
</feature>
<comment type="caution">
    <text evidence="6">The sequence shown here is derived from an EMBL/GenBank/DDBJ whole genome shotgun (WGS) entry which is preliminary data.</text>
</comment>
<keyword evidence="3" id="KW-0560">Oxidoreductase</keyword>
<dbReference type="PANTHER" id="PTHR43827">
    <property type="entry name" value="2,5-DIKETO-D-GLUCONIC ACID REDUCTASE"/>
    <property type="match status" value="1"/>
</dbReference>
<dbReference type="SUPFAM" id="SSF51430">
    <property type="entry name" value="NAD(P)-linked oxidoreductase"/>
    <property type="match status" value="1"/>
</dbReference>
<evidence type="ECO:0000256" key="4">
    <source>
        <dbReference type="SAM" id="MobiDB-lite"/>
    </source>
</evidence>
<dbReference type="PRINTS" id="PR00069">
    <property type="entry name" value="ALDKETRDTASE"/>
</dbReference>
<protein>
    <submittedName>
        <fullName evidence="6">Aldo/keto reductase</fullName>
    </submittedName>
</protein>
<evidence type="ECO:0000313" key="6">
    <source>
        <dbReference type="EMBL" id="KAB3521039.1"/>
    </source>
</evidence>
<feature type="region of interest" description="Disordered" evidence="4">
    <location>
        <begin position="266"/>
        <end position="287"/>
    </location>
</feature>
<dbReference type="RefSeq" id="WP_151844537.1">
    <property type="nucleotide sequence ID" value="NZ_WBZJ01000002.1"/>
</dbReference>
<gene>
    <name evidence="6" type="ORF">F8377_07440</name>
</gene>
<feature type="domain" description="NADP-dependent oxidoreductase" evidence="5">
    <location>
        <begin position="15"/>
        <end position="259"/>
    </location>
</feature>
<accession>A0ABQ6VHE0</accession>
<proteinExistence type="inferred from homology"/>
<evidence type="ECO:0000256" key="1">
    <source>
        <dbReference type="ARBA" id="ARBA00007905"/>
    </source>
</evidence>